<accession>A0ABY2VF57</accession>
<dbReference type="SUPFAM" id="SSF53448">
    <property type="entry name" value="Nucleotide-diphospho-sugar transferases"/>
    <property type="match status" value="1"/>
</dbReference>
<evidence type="ECO:0000313" key="1">
    <source>
        <dbReference type="EMBL" id="TMM62901.1"/>
    </source>
</evidence>
<dbReference type="EMBL" id="VAVY01000003">
    <property type="protein sequence ID" value="TMM62901.1"/>
    <property type="molecule type" value="Genomic_DNA"/>
</dbReference>
<dbReference type="InterPro" id="IPR029044">
    <property type="entry name" value="Nucleotide-diphossugar_trans"/>
</dbReference>
<gene>
    <name evidence="1" type="ORF">FEF10_22755</name>
</gene>
<name>A0ABY2VF57_9PSED</name>
<keyword evidence="2" id="KW-1185">Reference proteome</keyword>
<protein>
    <submittedName>
        <fullName evidence="1">Glycosyltransferase</fullName>
    </submittedName>
</protein>
<proteinExistence type="predicted"/>
<evidence type="ECO:0000313" key="2">
    <source>
        <dbReference type="Proteomes" id="UP000310095"/>
    </source>
</evidence>
<dbReference type="RefSeq" id="WP_011063349.1">
    <property type="nucleotide sequence ID" value="NZ_CP022097.2"/>
</dbReference>
<dbReference type="Proteomes" id="UP000310095">
    <property type="component" value="Unassembled WGS sequence"/>
</dbReference>
<reference evidence="1 2" key="1">
    <citation type="submission" date="2019-05" db="EMBL/GenBank/DDBJ databases">
        <title>Identification and Biocontrol Activity Analysis of Biocontrol Strain PF-1 Based on Genome-wide Data.</title>
        <authorList>
            <person name="Qi J."/>
        </authorList>
    </citation>
    <scope>NUCLEOTIDE SEQUENCE [LARGE SCALE GENOMIC DNA]</scope>
    <source>
        <strain evidence="1 2">PF-1</strain>
    </source>
</reference>
<dbReference type="Gene3D" id="3.90.550.10">
    <property type="entry name" value="Spore Coat Polysaccharide Biosynthesis Protein SpsA, Chain A"/>
    <property type="match status" value="1"/>
</dbReference>
<organism evidence="1 2">
    <name type="scientific">Pseudomonas protegens</name>
    <dbReference type="NCBI Taxonomy" id="380021"/>
    <lineage>
        <taxon>Bacteria</taxon>
        <taxon>Pseudomonadati</taxon>
        <taxon>Pseudomonadota</taxon>
        <taxon>Gammaproteobacteria</taxon>
        <taxon>Pseudomonadales</taxon>
        <taxon>Pseudomonadaceae</taxon>
        <taxon>Pseudomonas</taxon>
    </lineage>
</organism>
<comment type="caution">
    <text evidence="1">The sequence shown here is derived from an EMBL/GenBank/DDBJ whole genome shotgun (WGS) entry which is preliminary data.</text>
</comment>
<sequence length="271" mass="31621">MNYFILIVLYEKTFTQSETISSLLKSAPTLKDSTLLIWDNSLQAKDPSQLNDLNARSGQLDIIYKHTPENKSLSEIYNNFIKSAPKKHDFIILLDHDTSFDSQLFISHKQAVNSCNSANLYLPIVKFKDRIVSPGKQILFKSFPYKHLSPGLMDSRHNTAINSGMIIRWSYFTETFKGYDKRLKFYGTDDYFMMQYRKTNKSFYLLDYTIEHDLTCDPEADDIYKFRSSFQEAQKSFLILHSNGRTLSMAGLVVFIRRLKHTIKFKVNFFS</sequence>